<sequence length="67" mass="7290">MSDLPTDIAPVQACTQYLQDGIDAEQPLGGFIEFITSFHVLSRSFSNIAHGFTSRAFSGLRVRPTSS</sequence>
<evidence type="ECO:0000313" key="2">
    <source>
        <dbReference type="Proteomes" id="UP000037836"/>
    </source>
</evidence>
<dbReference type="Proteomes" id="UP000037836">
    <property type="component" value="Unassembled WGS sequence"/>
</dbReference>
<keyword evidence="2" id="KW-1185">Reference proteome</keyword>
<dbReference type="EMBL" id="LGLO01000116">
    <property type="protein sequence ID" value="KPC38504.1"/>
    <property type="molecule type" value="Genomic_DNA"/>
</dbReference>
<organism evidence="1 2">
    <name type="scientific">Pseudomonas savastanoi pv. glycinea</name>
    <name type="common">Pseudomonas syringae pv. glycinea</name>
    <dbReference type="NCBI Taxonomy" id="318"/>
    <lineage>
        <taxon>Bacteria</taxon>
        <taxon>Pseudomonadati</taxon>
        <taxon>Pseudomonadota</taxon>
        <taxon>Gammaproteobacteria</taxon>
        <taxon>Pseudomonadales</taxon>
        <taxon>Pseudomonadaceae</taxon>
        <taxon>Pseudomonas</taxon>
    </lineage>
</organism>
<evidence type="ECO:0000313" key="1">
    <source>
        <dbReference type="EMBL" id="KPC38504.1"/>
    </source>
</evidence>
<proteinExistence type="predicted"/>
<protein>
    <submittedName>
        <fullName evidence="1">Uncharacterized protein</fullName>
    </submittedName>
</protein>
<reference evidence="1 2" key="1">
    <citation type="submission" date="2015-10" db="EMBL/GenBank/DDBJ databases">
        <title>Comparative genomics and high-throughput reverse genetic screens identify a new phytobacterial MAMP and an Arabidopsis receptor required for immune elicitation.</title>
        <authorList>
            <person name="Mott G.A."/>
            <person name="Thakur S."/>
            <person name="Wang P.W."/>
            <person name="Desveaux D."/>
            <person name="Guttman D.S."/>
        </authorList>
    </citation>
    <scope>NUCLEOTIDE SEQUENCE [LARGE SCALE GENOMIC DNA]</scope>
    <source>
        <strain evidence="1 2">BR1</strain>
    </source>
</reference>
<accession>A0ABR5L2X5</accession>
<name>A0ABR5L2X5_PSESG</name>
<gene>
    <name evidence="1" type="ORF">AC496_4466</name>
</gene>
<comment type="caution">
    <text evidence="1">The sequence shown here is derived from an EMBL/GenBank/DDBJ whole genome shotgun (WGS) entry which is preliminary data.</text>
</comment>